<evidence type="ECO:0000256" key="2">
    <source>
        <dbReference type="ARBA" id="ARBA00004251"/>
    </source>
</evidence>
<evidence type="ECO:0000256" key="5">
    <source>
        <dbReference type="ARBA" id="ARBA00022475"/>
    </source>
</evidence>
<evidence type="ECO:0000256" key="14">
    <source>
        <dbReference type="ARBA" id="ARBA00023157"/>
    </source>
</evidence>
<dbReference type="PRINTS" id="PR00658">
    <property type="entry name" value="CD44"/>
</dbReference>
<evidence type="ECO:0000256" key="4">
    <source>
        <dbReference type="ARBA" id="ARBA00020474"/>
    </source>
</evidence>
<keyword evidence="10" id="KW-0130">Cell adhesion</keyword>
<dbReference type="PANTHER" id="PTHR10225">
    <property type="entry name" value="HYALURONAN RECEPTOR"/>
    <property type="match status" value="1"/>
</dbReference>
<dbReference type="Pfam" id="PF00193">
    <property type="entry name" value="Xlink"/>
    <property type="match status" value="1"/>
</dbReference>
<dbReference type="Pfam" id="PF00746">
    <property type="entry name" value="Gram_pos_anchor"/>
    <property type="match status" value="1"/>
</dbReference>
<accession>A0A8C5G5R6</accession>
<reference evidence="29" key="2">
    <citation type="submission" date="2025-08" db="UniProtKB">
        <authorList>
            <consortium name="Ensembl"/>
        </authorList>
    </citation>
    <scope>IDENTIFICATION</scope>
</reference>
<dbReference type="GO" id="GO:0070374">
    <property type="term" value="P:positive regulation of ERK1 and ERK2 cascade"/>
    <property type="evidence" value="ECO:0007669"/>
    <property type="project" value="TreeGrafter"/>
</dbReference>
<evidence type="ECO:0000256" key="11">
    <source>
        <dbReference type="ARBA" id="ARBA00022974"/>
    </source>
</evidence>
<evidence type="ECO:0000256" key="24">
    <source>
        <dbReference type="PROSITE-ProRule" id="PRU00323"/>
    </source>
</evidence>
<feature type="compositionally biased region" description="Basic and acidic residues" evidence="25">
    <location>
        <begin position="265"/>
        <end position="283"/>
    </location>
</feature>
<evidence type="ECO:0000256" key="23">
    <source>
        <dbReference type="ARBA" id="ARBA00032917"/>
    </source>
</evidence>
<dbReference type="InterPro" id="IPR016186">
    <property type="entry name" value="C-type_lectin-like/link_sf"/>
</dbReference>
<name>A0A8C5G5R6_GOUWI</name>
<comment type="subcellular location">
    <subcellularLocation>
        <location evidence="2">Cell membrane</location>
        <topology evidence="2">Single-pass type I membrane protein</topology>
    </subcellularLocation>
    <subcellularLocation>
        <location evidence="1">Cell projection</location>
        <location evidence="1">Microvillus</location>
    </subcellularLocation>
    <subcellularLocation>
        <location evidence="3">Secreted</location>
    </subcellularLocation>
</comment>
<evidence type="ECO:0000256" key="26">
    <source>
        <dbReference type="SAM" id="Phobius"/>
    </source>
</evidence>
<dbReference type="Proteomes" id="UP000694680">
    <property type="component" value="Chromosome 6"/>
</dbReference>
<dbReference type="Gene3D" id="3.10.100.10">
    <property type="entry name" value="Mannose-Binding Protein A, subunit A"/>
    <property type="match status" value="1"/>
</dbReference>
<feature type="chain" id="PRO_5034647318" description="CD44 antigen" evidence="27">
    <location>
        <begin position="19"/>
        <end position="443"/>
    </location>
</feature>
<dbReference type="GO" id="GO:0016323">
    <property type="term" value="C:basolateral plasma membrane"/>
    <property type="evidence" value="ECO:0007669"/>
    <property type="project" value="TreeGrafter"/>
</dbReference>
<evidence type="ECO:0000256" key="7">
    <source>
        <dbReference type="ARBA" id="ARBA00022553"/>
    </source>
</evidence>
<evidence type="ECO:0000256" key="20">
    <source>
        <dbReference type="ARBA" id="ARBA00031179"/>
    </source>
</evidence>
<dbReference type="Ensembl" id="ENSGWIT00000018514.1">
    <property type="protein sequence ID" value="ENSGWIP00000016761.1"/>
    <property type="gene ID" value="ENSGWIG00000009388.1"/>
</dbReference>
<evidence type="ECO:0000256" key="3">
    <source>
        <dbReference type="ARBA" id="ARBA00004613"/>
    </source>
</evidence>
<dbReference type="PANTHER" id="PTHR10225:SF6">
    <property type="entry name" value="CD44 ANTIGEN"/>
    <property type="match status" value="1"/>
</dbReference>
<feature type="transmembrane region" description="Helical" evidence="26">
    <location>
        <begin position="321"/>
        <end position="342"/>
    </location>
</feature>
<reference evidence="29" key="1">
    <citation type="submission" date="2020-06" db="EMBL/GenBank/DDBJ databases">
        <authorList>
            <consortium name="Wellcome Sanger Institute Data Sharing"/>
        </authorList>
    </citation>
    <scope>NUCLEOTIDE SEQUENCE [LARGE SCALE GENOMIC DNA]</scope>
</reference>
<feature type="disulfide bond" evidence="24">
    <location>
        <begin position="77"/>
        <end position="98"/>
    </location>
</feature>
<evidence type="ECO:0000259" key="28">
    <source>
        <dbReference type="PROSITE" id="PS50963"/>
    </source>
</evidence>
<keyword evidence="6" id="KW-0964">Secreted</keyword>
<keyword evidence="11" id="KW-0654">Proteoglycan</keyword>
<feature type="domain" description="Link" evidence="28">
    <location>
        <begin position="32"/>
        <end position="123"/>
    </location>
</feature>
<keyword evidence="8 26" id="KW-0812">Transmembrane</keyword>
<dbReference type="InterPro" id="IPR000538">
    <property type="entry name" value="Link_dom"/>
</dbReference>
<dbReference type="OrthoDB" id="8952307at2759"/>
<evidence type="ECO:0000256" key="21">
    <source>
        <dbReference type="ARBA" id="ARBA00031823"/>
    </source>
</evidence>
<keyword evidence="14 24" id="KW-1015">Disulfide bond</keyword>
<keyword evidence="16" id="KW-0325">Glycoprotein</keyword>
<feature type="region of interest" description="Disordered" evidence="25">
    <location>
        <begin position="140"/>
        <end position="197"/>
    </location>
</feature>
<evidence type="ECO:0000256" key="6">
    <source>
        <dbReference type="ARBA" id="ARBA00022525"/>
    </source>
</evidence>
<evidence type="ECO:0000256" key="9">
    <source>
        <dbReference type="ARBA" id="ARBA00022729"/>
    </source>
</evidence>
<keyword evidence="17" id="KW-0966">Cell projection</keyword>
<evidence type="ECO:0000256" key="12">
    <source>
        <dbReference type="ARBA" id="ARBA00022989"/>
    </source>
</evidence>
<evidence type="ECO:0000256" key="22">
    <source>
        <dbReference type="ARBA" id="ARBA00032514"/>
    </source>
</evidence>
<proteinExistence type="predicted"/>
<dbReference type="InterPro" id="IPR001231">
    <property type="entry name" value="CD44_antigen"/>
</dbReference>
<evidence type="ECO:0000256" key="1">
    <source>
        <dbReference type="ARBA" id="ARBA00004105"/>
    </source>
</evidence>
<evidence type="ECO:0000256" key="27">
    <source>
        <dbReference type="SAM" id="SignalP"/>
    </source>
</evidence>
<protein>
    <recommendedName>
        <fullName evidence="4">CD44 antigen</fullName>
    </recommendedName>
    <alternativeName>
        <fullName evidence="22">GP90 lymphocyte homing/adhesion receptor</fullName>
    </alternativeName>
    <alternativeName>
        <fullName evidence="21">HUTCH-I</fullName>
    </alternativeName>
    <alternativeName>
        <fullName evidence="23">Hermes antigen</fullName>
    </alternativeName>
    <alternativeName>
        <fullName evidence="20">Hyaluronate receptor</fullName>
    </alternativeName>
    <alternativeName>
        <fullName evidence="18">Phagocytic glycoprotein 1</fullName>
    </alternativeName>
    <alternativeName>
        <fullName evidence="19">Phagocytic glycoprotein I</fullName>
    </alternativeName>
</protein>
<evidence type="ECO:0000313" key="30">
    <source>
        <dbReference type="Proteomes" id="UP000694680"/>
    </source>
</evidence>
<keyword evidence="7" id="KW-0597">Phosphoprotein</keyword>
<sequence length="443" mass="47852">MWTLVVGVVCGLILTTTSEPIPVNARSCSYAGVFLVEGAGRHSLNYDLAQKVCEQLMSTLASPEQVEEAFNNSMETCRKGWMNDENVAILRHSRHENCSRNMTGFITTPSLTTDDLFDAYCYDETDASVQNCNKSFGPKRHFSDAEASPEPAIENESPPESETAPQPEDSDDTEGEHTTISTSIDGEDLLLTPSADPTSIKLIPEEVEAVTPTADVEKELIGGVVSSSVGPTFTTVDLDPAAGSGMLPRFPSEGETSPTVSDGTSEERIPPKDHEHDGKRESEGEGTQTQSPQQNPNGKDRMMGTGGSDNDQPETGSSSNWLLILGVIVAVAAILLICAAVAKRKSWCGRQKTLMITSQEGGEGNGTAATVFSSRSQEQEQEMVTLMNKETIQENGNNKEEFTVITLEEPSDKDPVADKKDWMKSMAGITIGYRLTLEEVGFP</sequence>
<dbReference type="GO" id="GO:0035692">
    <property type="term" value="C:macrophage migration inhibitory factor receptor complex"/>
    <property type="evidence" value="ECO:0007669"/>
    <property type="project" value="TreeGrafter"/>
</dbReference>
<keyword evidence="15" id="KW-0675">Receptor</keyword>
<dbReference type="InterPro" id="IPR019931">
    <property type="entry name" value="LPXTG_anchor"/>
</dbReference>
<dbReference type="GO" id="GO:0006954">
    <property type="term" value="P:inflammatory response"/>
    <property type="evidence" value="ECO:0007669"/>
    <property type="project" value="TreeGrafter"/>
</dbReference>
<dbReference type="PROSITE" id="PS50963">
    <property type="entry name" value="LINK_2"/>
    <property type="match status" value="1"/>
</dbReference>
<evidence type="ECO:0000256" key="15">
    <source>
        <dbReference type="ARBA" id="ARBA00023170"/>
    </source>
</evidence>
<organism evidence="29 30">
    <name type="scientific">Gouania willdenowi</name>
    <name type="common">Blunt-snouted clingfish</name>
    <name type="synonym">Lepadogaster willdenowi</name>
    <dbReference type="NCBI Taxonomy" id="441366"/>
    <lineage>
        <taxon>Eukaryota</taxon>
        <taxon>Metazoa</taxon>
        <taxon>Chordata</taxon>
        <taxon>Craniata</taxon>
        <taxon>Vertebrata</taxon>
        <taxon>Euteleostomi</taxon>
        <taxon>Actinopterygii</taxon>
        <taxon>Neopterygii</taxon>
        <taxon>Teleostei</taxon>
        <taxon>Neoteleostei</taxon>
        <taxon>Acanthomorphata</taxon>
        <taxon>Ovalentaria</taxon>
        <taxon>Blenniimorphae</taxon>
        <taxon>Blenniiformes</taxon>
        <taxon>Gobiesocoidei</taxon>
        <taxon>Gobiesocidae</taxon>
        <taxon>Gobiesocinae</taxon>
        <taxon>Gouania</taxon>
    </lineage>
</organism>
<keyword evidence="12 26" id="KW-1133">Transmembrane helix</keyword>
<reference evidence="29" key="3">
    <citation type="submission" date="2025-09" db="UniProtKB">
        <authorList>
            <consortium name="Ensembl"/>
        </authorList>
    </citation>
    <scope>IDENTIFICATION</scope>
</reference>
<feature type="compositionally biased region" description="Polar residues" evidence="25">
    <location>
        <begin position="254"/>
        <end position="263"/>
    </location>
</feature>
<keyword evidence="9 27" id="KW-0732">Signal</keyword>
<dbReference type="SMART" id="SM00445">
    <property type="entry name" value="LINK"/>
    <property type="match status" value="1"/>
</dbReference>
<evidence type="ECO:0000256" key="17">
    <source>
        <dbReference type="ARBA" id="ARBA00023273"/>
    </source>
</evidence>
<dbReference type="InterPro" id="IPR016187">
    <property type="entry name" value="CTDL_fold"/>
</dbReference>
<dbReference type="GO" id="GO:0004896">
    <property type="term" value="F:cytokine receptor activity"/>
    <property type="evidence" value="ECO:0007669"/>
    <property type="project" value="TreeGrafter"/>
</dbReference>
<evidence type="ECO:0000256" key="10">
    <source>
        <dbReference type="ARBA" id="ARBA00022889"/>
    </source>
</evidence>
<keyword evidence="13 26" id="KW-0472">Membrane</keyword>
<evidence type="ECO:0000256" key="25">
    <source>
        <dbReference type="SAM" id="MobiDB-lite"/>
    </source>
</evidence>
<keyword evidence="5" id="KW-1003">Cell membrane</keyword>
<dbReference type="NCBIfam" id="TIGR01167">
    <property type="entry name" value="LPXTG_anchor"/>
    <property type="match status" value="1"/>
</dbReference>
<feature type="region of interest" description="Disordered" evidence="25">
    <location>
        <begin position="228"/>
        <end position="316"/>
    </location>
</feature>
<dbReference type="GO" id="GO:0005540">
    <property type="term" value="F:hyaluronic acid binding"/>
    <property type="evidence" value="ECO:0007669"/>
    <property type="project" value="InterPro"/>
</dbReference>
<comment type="caution">
    <text evidence="24">Lacks conserved residue(s) required for the propagation of feature annotation.</text>
</comment>
<evidence type="ECO:0000256" key="16">
    <source>
        <dbReference type="ARBA" id="ARBA00023180"/>
    </source>
</evidence>
<dbReference type="InterPro" id="IPR043210">
    <property type="entry name" value="CD44_antigen-like"/>
</dbReference>
<evidence type="ECO:0000256" key="18">
    <source>
        <dbReference type="ARBA" id="ARBA00029917"/>
    </source>
</evidence>
<dbReference type="SUPFAM" id="SSF56436">
    <property type="entry name" value="C-type lectin-like"/>
    <property type="match status" value="1"/>
</dbReference>
<dbReference type="GO" id="GO:0007155">
    <property type="term" value="P:cell adhesion"/>
    <property type="evidence" value="ECO:0007669"/>
    <property type="project" value="UniProtKB-KW"/>
</dbReference>
<evidence type="ECO:0000256" key="8">
    <source>
        <dbReference type="ARBA" id="ARBA00022692"/>
    </source>
</evidence>
<dbReference type="AlphaFoldDB" id="A0A8C5G5R6"/>
<dbReference type="GO" id="GO:0005902">
    <property type="term" value="C:microvillus"/>
    <property type="evidence" value="ECO:0007669"/>
    <property type="project" value="UniProtKB-SubCell"/>
</dbReference>
<feature type="signal peptide" evidence="27">
    <location>
        <begin position="1"/>
        <end position="18"/>
    </location>
</feature>
<evidence type="ECO:0000313" key="29">
    <source>
        <dbReference type="Ensembl" id="ENSGWIP00000016761.1"/>
    </source>
</evidence>
<gene>
    <name evidence="29" type="primary">cd44b</name>
</gene>
<evidence type="ECO:0000256" key="19">
    <source>
        <dbReference type="ARBA" id="ARBA00029928"/>
    </source>
</evidence>
<keyword evidence="30" id="KW-1185">Reference proteome</keyword>
<feature type="compositionally biased region" description="Polar residues" evidence="25">
    <location>
        <begin position="285"/>
        <end position="297"/>
    </location>
</feature>
<dbReference type="GO" id="GO:0005576">
    <property type="term" value="C:extracellular region"/>
    <property type="evidence" value="ECO:0007669"/>
    <property type="project" value="UniProtKB-SubCell"/>
</dbReference>
<evidence type="ECO:0000256" key="13">
    <source>
        <dbReference type="ARBA" id="ARBA00023136"/>
    </source>
</evidence>